<keyword evidence="3 13" id="KW-0820">tRNA-binding</keyword>
<comment type="catalytic activity">
    <reaction evidence="12 13">
        <text>tRNA(Thr) + L-threonine + ATP = L-threonyl-tRNA(Thr) + AMP + diphosphate + H(+)</text>
        <dbReference type="Rhea" id="RHEA:24624"/>
        <dbReference type="Rhea" id="RHEA-COMP:9670"/>
        <dbReference type="Rhea" id="RHEA-COMP:9704"/>
        <dbReference type="ChEBI" id="CHEBI:15378"/>
        <dbReference type="ChEBI" id="CHEBI:30616"/>
        <dbReference type="ChEBI" id="CHEBI:33019"/>
        <dbReference type="ChEBI" id="CHEBI:57926"/>
        <dbReference type="ChEBI" id="CHEBI:78442"/>
        <dbReference type="ChEBI" id="CHEBI:78534"/>
        <dbReference type="ChEBI" id="CHEBI:456215"/>
        <dbReference type="EC" id="6.1.1.3"/>
    </reaction>
</comment>
<dbReference type="Pfam" id="PF03129">
    <property type="entry name" value="HGTP_anticodon"/>
    <property type="match status" value="1"/>
</dbReference>
<dbReference type="Pfam" id="PF00587">
    <property type="entry name" value="tRNA-synt_2b"/>
    <property type="match status" value="1"/>
</dbReference>
<evidence type="ECO:0000256" key="2">
    <source>
        <dbReference type="ARBA" id="ARBA00022490"/>
    </source>
</evidence>
<comment type="similarity">
    <text evidence="1 13">Belongs to the class-II aminoacyl-tRNA synthetase family.</text>
</comment>
<dbReference type="Gene3D" id="3.30.980.10">
    <property type="entry name" value="Threonyl-trna Synthetase, Chain A, domain 2"/>
    <property type="match status" value="1"/>
</dbReference>
<name>A0A9D9DHI6_9BACL</name>
<comment type="caution">
    <text evidence="16">The sequence shown here is derived from an EMBL/GenBank/DDBJ whole genome shotgun (WGS) entry which is preliminary data.</text>
</comment>
<dbReference type="PROSITE" id="PS51880">
    <property type="entry name" value="TGS"/>
    <property type="match status" value="1"/>
</dbReference>
<gene>
    <name evidence="13 16" type="primary">thrS</name>
    <name evidence="16" type="ORF">IAC58_04395</name>
</gene>
<organism evidence="16 17">
    <name type="scientific">Candidatus Onthovivens merdipullorum</name>
    <dbReference type="NCBI Taxonomy" id="2840889"/>
    <lineage>
        <taxon>Bacteria</taxon>
        <taxon>Bacillati</taxon>
        <taxon>Bacillota</taxon>
        <taxon>Bacilli</taxon>
        <taxon>Bacillales</taxon>
        <taxon>Candidatus Onthovivens</taxon>
    </lineage>
</organism>
<dbReference type="InterPro" id="IPR012675">
    <property type="entry name" value="Beta-grasp_dom_sf"/>
</dbReference>
<dbReference type="FunFam" id="3.30.980.10:FF:000005">
    <property type="entry name" value="Threonyl-tRNA synthetase, mitochondrial"/>
    <property type="match status" value="1"/>
</dbReference>
<dbReference type="HAMAP" id="MF_00184">
    <property type="entry name" value="Thr_tRNA_synth"/>
    <property type="match status" value="1"/>
</dbReference>
<dbReference type="SUPFAM" id="SSF52954">
    <property type="entry name" value="Class II aaRS ABD-related"/>
    <property type="match status" value="1"/>
</dbReference>
<dbReference type="Pfam" id="PF02824">
    <property type="entry name" value="TGS"/>
    <property type="match status" value="1"/>
</dbReference>
<dbReference type="GO" id="GO:0000049">
    <property type="term" value="F:tRNA binding"/>
    <property type="evidence" value="ECO:0007669"/>
    <property type="project" value="UniProtKB-KW"/>
</dbReference>
<dbReference type="InterPro" id="IPR002314">
    <property type="entry name" value="aa-tRNA-synt_IIb"/>
</dbReference>
<proteinExistence type="inferred from homology"/>
<dbReference type="CDD" id="cd00771">
    <property type="entry name" value="ThrRS_core"/>
    <property type="match status" value="1"/>
</dbReference>
<dbReference type="NCBIfam" id="TIGR00418">
    <property type="entry name" value="thrS"/>
    <property type="match status" value="1"/>
</dbReference>
<dbReference type="PANTHER" id="PTHR11451:SF44">
    <property type="entry name" value="THREONINE--TRNA LIGASE, CHLOROPLASTIC_MITOCHONDRIAL 2"/>
    <property type="match status" value="1"/>
</dbReference>
<dbReference type="Pfam" id="PF07973">
    <property type="entry name" value="tRNA_SAD"/>
    <property type="match status" value="1"/>
</dbReference>
<dbReference type="SUPFAM" id="SSF55681">
    <property type="entry name" value="Class II aaRS and biotin synthetases"/>
    <property type="match status" value="1"/>
</dbReference>
<evidence type="ECO:0000313" key="17">
    <source>
        <dbReference type="Proteomes" id="UP000823613"/>
    </source>
</evidence>
<dbReference type="PANTHER" id="PTHR11451">
    <property type="entry name" value="THREONINE-TRNA LIGASE"/>
    <property type="match status" value="1"/>
</dbReference>
<dbReference type="Gene3D" id="3.10.20.30">
    <property type="match status" value="1"/>
</dbReference>
<reference evidence="16" key="2">
    <citation type="journal article" date="2021" name="PeerJ">
        <title>Extensive microbial diversity within the chicken gut microbiome revealed by metagenomics and culture.</title>
        <authorList>
            <person name="Gilroy R."/>
            <person name="Ravi A."/>
            <person name="Getino M."/>
            <person name="Pursley I."/>
            <person name="Horton D.L."/>
            <person name="Alikhan N.F."/>
            <person name="Baker D."/>
            <person name="Gharbi K."/>
            <person name="Hall N."/>
            <person name="Watson M."/>
            <person name="Adriaenssens E.M."/>
            <person name="Foster-Nyarko E."/>
            <person name="Jarju S."/>
            <person name="Secka A."/>
            <person name="Antonio M."/>
            <person name="Oren A."/>
            <person name="Chaudhuri R.R."/>
            <person name="La Ragione R."/>
            <person name="Hildebrand F."/>
            <person name="Pallen M.J."/>
        </authorList>
    </citation>
    <scope>NUCLEOTIDE SEQUENCE</scope>
    <source>
        <strain evidence="16">11159</strain>
    </source>
</reference>
<dbReference type="InterPro" id="IPR004095">
    <property type="entry name" value="TGS"/>
</dbReference>
<evidence type="ECO:0000256" key="6">
    <source>
        <dbReference type="ARBA" id="ARBA00022741"/>
    </source>
</evidence>
<dbReference type="GO" id="GO:0006435">
    <property type="term" value="P:threonyl-tRNA aminoacylation"/>
    <property type="evidence" value="ECO:0007669"/>
    <property type="project" value="UniProtKB-UniRule"/>
</dbReference>
<dbReference type="FunFam" id="3.40.50.800:FF:000001">
    <property type="entry name" value="Threonine--tRNA ligase"/>
    <property type="match status" value="1"/>
</dbReference>
<feature type="binding site" evidence="13">
    <location>
        <position position="508"/>
    </location>
    <ligand>
        <name>Zn(2+)</name>
        <dbReference type="ChEBI" id="CHEBI:29105"/>
        <note>catalytic</note>
    </ligand>
</feature>
<dbReference type="InterPro" id="IPR004154">
    <property type="entry name" value="Anticodon-bd"/>
</dbReference>
<protein>
    <recommendedName>
        <fullName evidence="13">Threonine--tRNA ligase</fullName>
        <ecNumber evidence="13">6.1.1.3</ecNumber>
    </recommendedName>
    <alternativeName>
        <fullName evidence="13">Threonyl-tRNA synthetase</fullName>
        <shortName evidence="13">ThrRS</shortName>
    </alternativeName>
</protein>
<dbReference type="Gene3D" id="3.30.930.10">
    <property type="entry name" value="Bira Bifunctional Protein, Domain 2"/>
    <property type="match status" value="1"/>
</dbReference>
<sequence>MELELKDGKKILIEKGENGHDIASKISQSLAKEALAYKLNDKLFDLYHPIESDGKFELITSQSEEAKDLLNHSTAHLLAEAISILYPNALFAIGPSIENGFYYDIDFGNTILKEEDLPKIEKEMKNLVKKNQYIKREDISKEKALELFKNNPYKVEIIKEFPDDEDISIYRQGDFVDLCKGPHLPSTGYIKNFKLENLAGAYWRGDSKNKQLTRIYGTSFFTKEDLENYLHLKDEAKKRDHRKIGKELGLFMFSEYGPGFPFYLPKGLMLRRQIEYWWNDIHDKEGYKIIKTPMILSKELWETSGHWDHYKQNMYTTKIDNKDYAIKPMNCPGAILVYNNELHSYRDLPIRYAELGLVHRHEASGALNGLFRVRCFTQDDAHIFCTREQLQSEIQRLLKLYDQTYSLFGLDYSIVLSTRPEEGYIGDIEIWNESEKILSDACLASGKEFKINPGDGAFYGPKLDFKLKDCMGRVWQCGTIQLDMNLPERFDCTYINEKGEKVRPVMLHRAVLGSFERFLGIITENFAGAFPLWIAPVQVSLLPVNNNLHLDFAKKLKEHLENANLRVELDESNEKLGYRMRLAQINKIPYSVVIGDNEVNNNSVTYRRYSSKDQITVSIDEFITLLKKEIEEKTLLVNPKEI</sequence>
<keyword evidence="2 13" id="KW-0963">Cytoplasm</keyword>
<evidence type="ECO:0000256" key="8">
    <source>
        <dbReference type="ARBA" id="ARBA00022840"/>
    </source>
</evidence>
<dbReference type="FunFam" id="3.30.54.20:FF:000002">
    <property type="entry name" value="Threonine--tRNA ligase"/>
    <property type="match status" value="1"/>
</dbReference>
<dbReference type="InterPro" id="IPR045864">
    <property type="entry name" value="aa-tRNA-synth_II/BPL/LPL"/>
</dbReference>
<dbReference type="PROSITE" id="PS50862">
    <property type="entry name" value="AA_TRNA_LIGASE_II"/>
    <property type="match status" value="1"/>
</dbReference>
<feature type="binding site" evidence="13">
    <location>
        <position position="382"/>
    </location>
    <ligand>
        <name>Zn(2+)</name>
        <dbReference type="ChEBI" id="CHEBI:29105"/>
        <note>catalytic</note>
    </ligand>
</feature>
<dbReference type="EC" id="6.1.1.3" evidence="13"/>
<dbReference type="Gene3D" id="3.40.50.800">
    <property type="entry name" value="Anticodon-binding domain"/>
    <property type="match status" value="1"/>
</dbReference>
<evidence type="ECO:0000256" key="13">
    <source>
        <dbReference type="HAMAP-Rule" id="MF_00184"/>
    </source>
</evidence>
<dbReference type="SUPFAM" id="SSF81271">
    <property type="entry name" value="TGS-like"/>
    <property type="match status" value="1"/>
</dbReference>
<dbReference type="InterPro" id="IPR002320">
    <property type="entry name" value="Thr-tRNA-ligase_IIa"/>
</dbReference>
<dbReference type="InterPro" id="IPR047246">
    <property type="entry name" value="ThrRS_anticodon"/>
</dbReference>
<dbReference type="SMART" id="SM00863">
    <property type="entry name" value="tRNA_SAD"/>
    <property type="match status" value="1"/>
</dbReference>
<keyword evidence="11 13" id="KW-0030">Aminoacyl-tRNA synthetase</keyword>
<dbReference type="GO" id="GO:0016740">
    <property type="term" value="F:transferase activity"/>
    <property type="evidence" value="ECO:0007669"/>
    <property type="project" value="UniProtKB-ARBA"/>
</dbReference>
<evidence type="ECO:0000259" key="15">
    <source>
        <dbReference type="PROSITE" id="PS51880"/>
    </source>
</evidence>
<feature type="domain" description="Aminoacyl-transfer RNA synthetases class-II family profile" evidence="14">
    <location>
        <begin position="265"/>
        <end position="531"/>
    </location>
</feature>
<dbReference type="EMBL" id="JADIMY010000086">
    <property type="protein sequence ID" value="MBO8427772.1"/>
    <property type="molecule type" value="Genomic_DNA"/>
</dbReference>
<dbReference type="AlphaFoldDB" id="A0A9D9DHI6"/>
<dbReference type="InterPro" id="IPR033728">
    <property type="entry name" value="ThrRS_core"/>
</dbReference>
<keyword evidence="8 13" id="KW-0067">ATP-binding</keyword>
<dbReference type="GO" id="GO:0004829">
    <property type="term" value="F:threonine-tRNA ligase activity"/>
    <property type="evidence" value="ECO:0007669"/>
    <property type="project" value="UniProtKB-UniRule"/>
</dbReference>
<dbReference type="FunFam" id="3.30.930.10:FF:000002">
    <property type="entry name" value="Threonine--tRNA ligase"/>
    <property type="match status" value="1"/>
</dbReference>
<evidence type="ECO:0000256" key="10">
    <source>
        <dbReference type="ARBA" id="ARBA00022917"/>
    </source>
</evidence>
<dbReference type="GO" id="GO:0005737">
    <property type="term" value="C:cytoplasm"/>
    <property type="evidence" value="ECO:0007669"/>
    <property type="project" value="UniProtKB-SubCell"/>
</dbReference>
<reference evidence="16" key="1">
    <citation type="submission" date="2020-10" db="EMBL/GenBank/DDBJ databases">
        <authorList>
            <person name="Gilroy R."/>
        </authorList>
    </citation>
    <scope>NUCLEOTIDE SEQUENCE</scope>
    <source>
        <strain evidence="16">11159</strain>
    </source>
</reference>
<dbReference type="InterPro" id="IPR018163">
    <property type="entry name" value="Thr/Ala-tRNA-synth_IIc_edit"/>
</dbReference>
<dbReference type="SUPFAM" id="SSF55186">
    <property type="entry name" value="ThrRS/AlaRS common domain"/>
    <property type="match status" value="1"/>
</dbReference>
<dbReference type="InterPro" id="IPR006195">
    <property type="entry name" value="aa-tRNA-synth_II"/>
</dbReference>
<dbReference type="GO" id="GO:0005524">
    <property type="term" value="F:ATP binding"/>
    <property type="evidence" value="ECO:0007669"/>
    <property type="project" value="UniProtKB-UniRule"/>
</dbReference>
<dbReference type="CDD" id="cd00860">
    <property type="entry name" value="ThrRS_anticodon"/>
    <property type="match status" value="1"/>
</dbReference>
<evidence type="ECO:0000256" key="1">
    <source>
        <dbReference type="ARBA" id="ARBA00008226"/>
    </source>
</evidence>
<comment type="cofactor">
    <cofactor evidence="13">
        <name>Zn(2+)</name>
        <dbReference type="ChEBI" id="CHEBI:29105"/>
    </cofactor>
    <text evidence="13">Binds 1 zinc ion per subunit.</text>
</comment>
<comment type="subcellular location">
    <subcellularLocation>
        <location evidence="13">Cytoplasm</location>
    </subcellularLocation>
</comment>
<keyword evidence="6 13" id="KW-0547">Nucleotide-binding</keyword>
<evidence type="ECO:0000256" key="9">
    <source>
        <dbReference type="ARBA" id="ARBA00022884"/>
    </source>
</evidence>
<evidence type="ECO:0000256" key="11">
    <source>
        <dbReference type="ARBA" id="ARBA00023146"/>
    </source>
</evidence>
<feature type="binding site" evidence="13">
    <location>
        <position position="331"/>
    </location>
    <ligand>
        <name>Zn(2+)</name>
        <dbReference type="ChEBI" id="CHEBI:29105"/>
        <note>catalytic</note>
    </ligand>
</feature>
<comment type="subunit">
    <text evidence="13">Homodimer.</text>
</comment>
<evidence type="ECO:0000313" key="16">
    <source>
        <dbReference type="EMBL" id="MBO8427772.1"/>
    </source>
</evidence>
<keyword evidence="7 13" id="KW-0862">Zinc</keyword>
<dbReference type="Proteomes" id="UP000823613">
    <property type="component" value="Unassembled WGS sequence"/>
</dbReference>
<keyword evidence="10 13" id="KW-0648">Protein biosynthesis</keyword>
<evidence type="ECO:0000256" key="7">
    <source>
        <dbReference type="ARBA" id="ARBA00022833"/>
    </source>
</evidence>
<dbReference type="InterPro" id="IPR012947">
    <property type="entry name" value="tRNA_SAD"/>
</dbReference>
<evidence type="ECO:0000259" key="14">
    <source>
        <dbReference type="PROSITE" id="PS50862"/>
    </source>
</evidence>
<dbReference type="GO" id="GO:0046872">
    <property type="term" value="F:metal ion binding"/>
    <property type="evidence" value="ECO:0007669"/>
    <property type="project" value="UniProtKB-KW"/>
</dbReference>
<keyword evidence="5 13" id="KW-0479">Metal-binding</keyword>
<keyword evidence="4 13" id="KW-0436">Ligase</keyword>
<evidence type="ECO:0000256" key="4">
    <source>
        <dbReference type="ARBA" id="ARBA00022598"/>
    </source>
</evidence>
<dbReference type="InterPro" id="IPR012676">
    <property type="entry name" value="TGS-like"/>
</dbReference>
<evidence type="ECO:0000256" key="3">
    <source>
        <dbReference type="ARBA" id="ARBA00022555"/>
    </source>
</evidence>
<dbReference type="GO" id="GO:0140096">
    <property type="term" value="F:catalytic activity, acting on a protein"/>
    <property type="evidence" value="ECO:0007669"/>
    <property type="project" value="UniProtKB-ARBA"/>
</dbReference>
<dbReference type="CDD" id="cd01667">
    <property type="entry name" value="TGS_ThrRS"/>
    <property type="match status" value="1"/>
</dbReference>
<keyword evidence="9 13" id="KW-0694">RNA-binding</keyword>
<feature type="region of interest" description="Catalytic" evidence="13">
    <location>
        <begin position="240"/>
        <end position="531"/>
    </location>
</feature>
<dbReference type="InterPro" id="IPR036621">
    <property type="entry name" value="Anticodon-bd_dom_sf"/>
</dbReference>
<dbReference type="PRINTS" id="PR01047">
    <property type="entry name" value="TRNASYNTHTHR"/>
</dbReference>
<evidence type="ECO:0000256" key="12">
    <source>
        <dbReference type="ARBA" id="ARBA00049515"/>
    </source>
</evidence>
<feature type="domain" description="TGS" evidence="15">
    <location>
        <begin position="1"/>
        <end position="60"/>
    </location>
</feature>
<evidence type="ECO:0000256" key="5">
    <source>
        <dbReference type="ARBA" id="ARBA00022723"/>
    </source>
</evidence>
<accession>A0A9D9DHI6</accession>